<proteinExistence type="predicted"/>
<accession>A0A6V7TL46</accession>
<dbReference type="EMBL" id="CAJEWN010000004">
    <property type="protein sequence ID" value="CAD2125825.1"/>
    <property type="molecule type" value="Genomic_DNA"/>
</dbReference>
<dbReference type="Proteomes" id="UP000580250">
    <property type="component" value="Unassembled WGS sequence"/>
</dbReference>
<evidence type="ECO:0000313" key="2">
    <source>
        <dbReference type="Proteomes" id="UP000580250"/>
    </source>
</evidence>
<gene>
    <name evidence="1" type="ORF">MENT_LOCUS1260</name>
</gene>
<organism evidence="1 2">
    <name type="scientific">Meloidogyne enterolobii</name>
    <name type="common">Root-knot nematode worm</name>
    <name type="synonym">Meloidogyne mayaguensis</name>
    <dbReference type="NCBI Taxonomy" id="390850"/>
    <lineage>
        <taxon>Eukaryota</taxon>
        <taxon>Metazoa</taxon>
        <taxon>Ecdysozoa</taxon>
        <taxon>Nematoda</taxon>
        <taxon>Chromadorea</taxon>
        <taxon>Rhabditida</taxon>
        <taxon>Tylenchina</taxon>
        <taxon>Tylenchomorpha</taxon>
        <taxon>Tylenchoidea</taxon>
        <taxon>Meloidogynidae</taxon>
        <taxon>Meloidogyninae</taxon>
        <taxon>Meloidogyne</taxon>
    </lineage>
</organism>
<dbReference type="AlphaFoldDB" id="A0A6V7TL46"/>
<reference evidence="1 2" key="1">
    <citation type="submission" date="2020-08" db="EMBL/GenBank/DDBJ databases">
        <authorList>
            <person name="Koutsovoulos G."/>
            <person name="Danchin GJ E."/>
        </authorList>
    </citation>
    <scope>NUCLEOTIDE SEQUENCE [LARGE SCALE GENOMIC DNA]</scope>
</reference>
<name>A0A6V7TL46_MELEN</name>
<comment type="caution">
    <text evidence="1">The sequence shown here is derived from an EMBL/GenBank/DDBJ whole genome shotgun (WGS) entry which is preliminary data.</text>
</comment>
<protein>
    <submittedName>
        <fullName evidence="1">Uncharacterized protein</fullName>
    </submittedName>
</protein>
<evidence type="ECO:0000313" key="1">
    <source>
        <dbReference type="EMBL" id="CAD2125825.1"/>
    </source>
</evidence>
<sequence>MLLSYNNNNIDNNRVMIDDFADQDWFAESEEITSGVIQKHPAILDDQHQFHNVPHQSLQQQNTNVDYLDLNVPVDENVFILPMENNLLQLRHLIIWKEGSKISAILVHKLFNRLTLLL</sequence>